<evidence type="ECO:0000313" key="4">
    <source>
        <dbReference type="EMBL" id="GGJ02009.1"/>
    </source>
</evidence>
<reference evidence="4" key="3">
    <citation type="submission" date="2020-09" db="EMBL/GenBank/DDBJ databases">
        <authorList>
            <person name="Sun Q."/>
            <person name="Zhou Y."/>
        </authorList>
    </citation>
    <scope>NUCLEOTIDE SEQUENCE</scope>
    <source>
        <strain evidence="4">CGMCC 4.7206</strain>
    </source>
</reference>
<feature type="transmembrane region" description="Helical" evidence="2">
    <location>
        <begin position="71"/>
        <end position="94"/>
    </location>
</feature>
<accession>A0A917K5S1</accession>
<dbReference type="Proteomes" id="UP001500220">
    <property type="component" value="Unassembled WGS sequence"/>
</dbReference>
<evidence type="ECO:0000256" key="1">
    <source>
        <dbReference type="SAM" id="MobiDB-lite"/>
    </source>
</evidence>
<dbReference type="EMBL" id="BMMT01000019">
    <property type="protein sequence ID" value="GGJ02009.1"/>
    <property type="molecule type" value="Genomic_DNA"/>
</dbReference>
<evidence type="ECO:0000313" key="6">
    <source>
        <dbReference type="Proteomes" id="UP001500220"/>
    </source>
</evidence>
<keyword evidence="2" id="KW-0812">Transmembrane</keyword>
<feature type="region of interest" description="Disordered" evidence="1">
    <location>
        <begin position="1"/>
        <end position="32"/>
    </location>
</feature>
<keyword evidence="2" id="KW-0472">Membrane</keyword>
<gene>
    <name evidence="3" type="ORF">GCM10009545_45020</name>
    <name evidence="4" type="ORF">GCM10011581_44010</name>
</gene>
<comment type="caution">
    <text evidence="4">The sequence shown here is derived from an EMBL/GenBank/DDBJ whole genome shotgun (WGS) entry which is preliminary data.</text>
</comment>
<reference evidence="3 6" key="2">
    <citation type="journal article" date="2019" name="Int. J. Syst. Evol. Microbiol.">
        <title>The Global Catalogue of Microorganisms (GCM) 10K type strain sequencing project: providing services to taxonomists for standard genome sequencing and annotation.</title>
        <authorList>
            <consortium name="The Broad Institute Genomics Platform"/>
            <consortium name="The Broad Institute Genome Sequencing Center for Infectious Disease"/>
            <person name="Wu L."/>
            <person name="Ma J."/>
        </authorList>
    </citation>
    <scope>NUCLEOTIDE SEQUENCE [LARGE SCALE GENOMIC DNA]</scope>
    <source>
        <strain evidence="3 6">JCM 10664</strain>
    </source>
</reference>
<keyword evidence="2" id="KW-1133">Transmembrane helix</keyword>
<dbReference type="Proteomes" id="UP000597989">
    <property type="component" value="Unassembled WGS sequence"/>
</dbReference>
<sequence>MASPQRTRSTGGRAAGAQRAKAETSHGPTLHLPGVTAEFHRPDLHVPSRQDLDNAVSTARRYLPPPDQLTYYAGLGLVAALGVIEWPVAAAIGIGTAMTGRAAR</sequence>
<dbReference type="AlphaFoldDB" id="A0A917K5S1"/>
<dbReference type="EMBL" id="BAAAHC010000020">
    <property type="protein sequence ID" value="GAA0537271.1"/>
    <property type="molecule type" value="Genomic_DNA"/>
</dbReference>
<evidence type="ECO:0000313" key="3">
    <source>
        <dbReference type="EMBL" id="GAA0537271.1"/>
    </source>
</evidence>
<evidence type="ECO:0000256" key="2">
    <source>
        <dbReference type="SAM" id="Phobius"/>
    </source>
</evidence>
<protein>
    <submittedName>
        <fullName evidence="4">Uncharacterized protein</fullName>
    </submittedName>
</protein>
<organism evidence="4 5">
    <name type="scientific">Saccharopolyspora thermophila</name>
    <dbReference type="NCBI Taxonomy" id="89367"/>
    <lineage>
        <taxon>Bacteria</taxon>
        <taxon>Bacillati</taxon>
        <taxon>Actinomycetota</taxon>
        <taxon>Actinomycetes</taxon>
        <taxon>Pseudonocardiales</taxon>
        <taxon>Pseudonocardiaceae</taxon>
        <taxon>Saccharopolyspora</taxon>
    </lineage>
</organism>
<reference evidence="4 5" key="1">
    <citation type="journal article" date="2014" name="Int. J. Syst. Evol. Microbiol.">
        <title>Complete genome sequence of Corynebacterium casei LMG S-19264T (=DSM 44701T), isolated from a smear-ripened cheese.</title>
        <authorList>
            <consortium name="US DOE Joint Genome Institute (JGI-PGF)"/>
            <person name="Walter F."/>
            <person name="Albersmeier A."/>
            <person name="Kalinowski J."/>
            <person name="Ruckert C."/>
        </authorList>
    </citation>
    <scope>NUCLEOTIDE SEQUENCE [LARGE SCALE GENOMIC DNA]</scope>
    <source>
        <strain evidence="4 5">CGMCC 4.7206</strain>
    </source>
</reference>
<reference evidence="3" key="4">
    <citation type="submission" date="2023-12" db="EMBL/GenBank/DDBJ databases">
        <authorList>
            <person name="Sun Q."/>
            <person name="Inoue M."/>
        </authorList>
    </citation>
    <scope>NUCLEOTIDE SEQUENCE</scope>
    <source>
        <strain evidence="3">JCM 10664</strain>
    </source>
</reference>
<keyword evidence="6" id="KW-1185">Reference proteome</keyword>
<proteinExistence type="predicted"/>
<evidence type="ECO:0000313" key="5">
    <source>
        <dbReference type="Proteomes" id="UP000597989"/>
    </source>
</evidence>
<feature type="compositionally biased region" description="Low complexity" evidence="1">
    <location>
        <begin position="1"/>
        <end position="19"/>
    </location>
</feature>
<dbReference type="RefSeq" id="WP_229680411.1">
    <property type="nucleotide sequence ID" value="NZ_BAAAHC010000020.1"/>
</dbReference>
<name>A0A917K5S1_9PSEU</name>